<dbReference type="InterPro" id="IPR048677">
    <property type="entry name" value="TssM1_hel"/>
</dbReference>
<dbReference type="RefSeq" id="WP_052236923.1">
    <property type="nucleotide sequence ID" value="NZ_CAMLJH010000004.1"/>
</dbReference>
<evidence type="ECO:0000259" key="3">
    <source>
        <dbReference type="Pfam" id="PF06761"/>
    </source>
</evidence>
<keyword evidence="1" id="KW-1133">Transmembrane helix</keyword>
<evidence type="ECO:0000313" key="6">
    <source>
        <dbReference type="Proteomes" id="UP000030901"/>
    </source>
</evidence>
<gene>
    <name evidence="5" type="ORF">FPB0191_01938</name>
</gene>
<reference evidence="5 6" key="1">
    <citation type="journal article" date="2014" name="Appl. Environ. Microbiol.">
        <title>Gut symbionts from distinct hosts exhibit genotoxic activity via divergent colibactin biosynthetic pathways.</title>
        <authorList>
            <person name="Engel P."/>
            <person name="Vizcaino M.I."/>
            <person name="Crawford J.M."/>
        </authorList>
    </citation>
    <scope>NUCLEOTIDE SEQUENCE [LARGE SCALE GENOMIC DNA]</scope>
    <source>
        <strain evidence="5 6">PEB0191</strain>
    </source>
</reference>
<dbReference type="Proteomes" id="UP000030901">
    <property type="component" value="Chromosome"/>
</dbReference>
<dbReference type="PANTHER" id="PTHR36153:SF1">
    <property type="entry name" value="TYPE VI SECRETION SYSTEM COMPONENT TSSM1"/>
    <property type="match status" value="1"/>
</dbReference>
<dbReference type="EMBL" id="CP009056">
    <property type="protein sequence ID" value="AJA45749.1"/>
    <property type="molecule type" value="Genomic_DNA"/>
</dbReference>
<dbReference type="OrthoDB" id="9758229at2"/>
<dbReference type="InterPro" id="IPR010623">
    <property type="entry name" value="IcmF_C"/>
</dbReference>
<keyword evidence="1" id="KW-0472">Membrane</keyword>
<evidence type="ECO:0000256" key="1">
    <source>
        <dbReference type="SAM" id="Phobius"/>
    </source>
</evidence>
<keyword evidence="1" id="KW-0812">Transmembrane</keyword>
<evidence type="ECO:0000313" key="5">
    <source>
        <dbReference type="EMBL" id="AJA45749.1"/>
    </source>
</evidence>
<feature type="transmembrane region" description="Helical" evidence="1">
    <location>
        <begin position="363"/>
        <end position="383"/>
    </location>
</feature>
<dbReference type="STRING" id="1267021.FPB0191_01938"/>
<dbReference type="InterPro" id="IPR009612">
    <property type="entry name" value="IcmF-rel"/>
</dbReference>
<evidence type="ECO:0000259" key="2">
    <source>
        <dbReference type="Pfam" id="PF06744"/>
    </source>
</evidence>
<organism evidence="5 6">
    <name type="scientific">Frischella perrara</name>
    <dbReference type="NCBI Taxonomy" id="1267021"/>
    <lineage>
        <taxon>Bacteria</taxon>
        <taxon>Pseudomonadati</taxon>
        <taxon>Pseudomonadota</taxon>
        <taxon>Gammaproteobacteria</taxon>
        <taxon>Orbales</taxon>
        <taxon>Orbaceae</taxon>
        <taxon>Frischella</taxon>
    </lineage>
</organism>
<dbReference type="InterPro" id="IPR053156">
    <property type="entry name" value="T6SS_TssM-like"/>
</dbReference>
<feature type="domain" description="Type VI secretion system component TssM1 helical" evidence="4">
    <location>
        <begin position="877"/>
        <end position="982"/>
    </location>
</feature>
<dbReference type="PANTHER" id="PTHR36153">
    <property type="entry name" value="INNER MEMBRANE PROTEIN-RELATED"/>
    <property type="match status" value="1"/>
</dbReference>
<dbReference type="Pfam" id="PF21070">
    <property type="entry name" value="IcmF_helical"/>
    <property type="match status" value="1"/>
</dbReference>
<proteinExistence type="predicted"/>
<sequence>MNKQWYWGILFFVLCIFLLFAIIIYFHGDLVGLDTLIQRVTALLFLTLGCLIFLILYSVGLLSWKKLGEKDFLSFIKKDKKVKDKNNNKKDQIFFNEIKRYFYAQFGLFWRRKVRKCLVLGTSTDVDTLLPNLINDHWQVTDQTLMLYGGNAENEIDKAWLKTLKNSLGRIIGLRRKPLDAIIWLLPTNYLQLNRQQQYRLEKIAMQIRERNKVLGWQVPIYLVSTRASEWQQQGRIEQSIGLFFNHLKLINLDSVDPLLDHLAQECCEKGMQQVMQDLGHDFLLRLSQDLVTSDKARIKQWLSKWLTLPKINSPRGLLFAPVPQEIKEDEENYLPEHYLLMTPTWQTISDDSVKQSGSRIGVAWEMMVCSLIILVTGIFGVGQLTSYYHNQELIMDSTRLVNNINQSAVASYSDQLEAQYALLLKMSQLMYRKEHGAPIRYQFGLNQNDKLLNALWSHYTMANERNIAKPFFKWQSSYLVRLTAMSPSDPKRNEVINSSYEVLKAYLMLSNPDKIDVNYLGDFATRMWGTPANIQTSQWQKLMPELVKFYGKAIQDHPELAQKPTKQLVQDVRQILINQIGIQNAENTIYQAILQRASQNYANQTLTIMLGDIDSRMLFSSNEEVPGVFTRKAWENFIKDEIASAAKSRQEQIDWVLSDSSKVMTSSVSPDVLRQHLTERYFSDYSSAWLLFLNNIQWRQANNVADVIEQLTLMSDVRQSPVIALMNVIKYHAEVAYSGGGLSDNIVRSAKELIKERDPAKLNVKAEASGPLTPTFGVVLNLMNSEVDNNGMSLQTYLLRVTQVRLKLQNITSSANPQAMAKLLAKSVFQGTSVDLSETRDYGNLIAANLGDEWLGFGYSLFQQPLEQAWQVILTPAAGSFNETWNSQIVYEWEKAFAGRYPFKDSDNDASLAELARFLRPNAGMIDKFISNELGGILEKQGENWVINPVNAQGLNFTPEFIEMLNLFNQLSNLLLISGDAQISFDLMARSGGNVMRSELYIDKQKLDYFNQMPVWQRFTWPGDGYSPYAQLSWSSDETGQQLYEYYSGDWAWIRLLESAMIRQIDSGRFEVVWKVANDRNLKYILRSQSGEGPLMLLKLRNFSLPKNVFDIRNTEESIKVTL</sequence>
<name>A0A0A7S2L6_FRIPE</name>
<feature type="transmembrane region" description="Helical" evidence="1">
    <location>
        <begin position="7"/>
        <end position="28"/>
    </location>
</feature>
<dbReference type="Pfam" id="PF06744">
    <property type="entry name" value="IcmF_C"/>
    <property type="match status" value="1"/>
</dbReference>
<dbReference type="HOGENOM" id="CLU_003353_0_0_6"/>
<dbReference type="KEGG" id="fpp:FPB0191_01938"/>
<feature type="domain" description="Type VI secretion system IcmF C-terminal" evidence="2">
    <location>
        <begin position="988"/>
        <end position="1091"/>
    </location>
</feature>
<evidence type="ECO:0008006" key="7">
    <source>
        <dbReference type="Google" id="ProtNLM"/>
    </source>
</evidence>
<dbReference type="AlphaFoldDB" id="A0A0A7S2L6"/>
<feature type="domain" description="IcmF-related" evidence="3">
    <location>
        <begin position="430"/>
        <end position="733"/>
    </location>
</feature>
<keyword evidence="6" id="KW-1185">Reference proteome</keyword>
<evidence type="ECO:0000259" key="4">
    <source>
        <dbReference type="Pfam" id="PF21070"/>
    </source>
</evidence>
<accession>A0A0A7S2L6</accession>
<protein>
    <recommendedName>
        <fullName evidence="7">Type VI secretion protein VasK</fullName>
    </recommendedName>
</protein>
<dbReference type="Pfam" id="PF06761">
    <property type="entry name" value="IcmF-related"/>
    <property type="match status" value="1"/>
</dbReference>
<feature type="transmembrane region" description="Helical" evidence="1">
    <location>
        <begin position="40"/>
        <end position="64"/>
    </location>
</feature>